<proteinExistence type="predicted"/>
<dbReference type="Proteomes" id="UP000005532">
    <property type="component" value="Unassembled WGS sequence"/>
</dbReference>
<dbReference type="AlphaFoldDB" id="C5S0Z0"/>
<dbReference type="EMBL" id="ACQL01000069">
    <property type="protein sequence ID" value="EER47573.1"/>
    <property type="molecule type" value="Genomic_DNA"/>
</dbReference>
<organism evidence="1 2">
    <name type="scientific">Actinobacillus minor NM305</name>
    <dbReference type="NCBI Taxonomy" id="637911"/>
    <lineage>
        <taxon>Bacteria</taxon>
        <taxon>Pseudomonadati</taxon>
        <taxon>Pseudomonadota</taxon>
        <taxon>Gammaproteobacteria</taxon>
        <taxon>Pasteurellales</taxon>
        <taxon>Pasteurellaceae</taxon>
        <taxon>Actinobacillus</taxon>
    </lineage>
</organism>
<comment type="caution">
    <text evidence="1">The sequence shown here is derived from an EMBL/GenBank/DDBJ whole genome shotgun (WGS) entry which is preliminary data.</text>
</comment>
<evidence type="ECO:0000313" key="2">
    <source>
        <dbReference type="Proteomes" id="UP000005532"/>
    </source>
</evidence>
<evidence type="ECO:0000313" key="1">
    <source>
        <dbReference type="EMBL" id="EER47573.1"/>
    </source>
</evidence>
<reference evidence="1 2" key="1">
    <citation type="journal article" date="2010" name="Vet. Microbiol.">
        <title>Production of haemolysins by strains of the Actinobacillus minor/porcitonsillarum complex.</title>
        <authorList>
            <person name="Arya G."/>
            <person name="Niven D.F."/>
        </authorList>
    </citation>
    <scope>NUCLEOTIDE SEQUENCE [LARGE SCALE GENOMIC DNA]</scope>
    <source>
        <strain evidence="1 2">NM305</strain>
    </source>
</reference>
<gene>
    <name evidence="1" type="ORF">AM305_07828</name>
</gene>
<accession>C5S0Z0</accession>
<sequence>MEVRLLKCPACGADMKDWSDFSEKSEIDKIKPFECTGFRCGKRWAEDELDKKGE</sequence>
<name>C5S0Z0_9PAST</name>
<protein>
    <submittedName>
        <fullName evidence="1">Uncharacterized protein</fullName>
    </submittedName>
</protein>